<gene>
    <name evidence="1" type="ORF">FC678_24615</name>
</gene>
<feature type="non-terminal residue" evidence="1">
    <location>
        <position position="74"/>
    </location>
</feature>
<evidence type="ECO:0000313" key="1">
    <source>
        <dbReference type="EMBL" id="TKH04491.1"/>
    </source>
</evidence>
<dbReference type="Proteomes" id="UP000309170">
    <property type="component" value="Unassembled WGS sequence"/>
</dbReference>
<name>A0A9X8ZCL5_9BACI</name>
<dbReference type="EMBL" id="SZNT01000637">
    <property type="protein sequence ID" value="TKH04491.1"/>
    <property type="molecule type" value="Genomic_DNA"/>
</dbReference>
<sequence length="74" mass="8630">MNTQRKRAAESFAKQLEQYLAQLPEHQLYSLKGDGTASLESWFLGPKAENQELFRSLAIQAINEHCNDRRIYFK</sequence>
<protein>
    <submittedName>
        <fullName evidence="1">Uncharacterized protein</fullName>
    </submittedName>
</protein>
<dbReference type="AlphaFoldDB" id="A0A9X8ZCL5"/>
<organism evidence="1 2">
    <name type="scientific">Peribacillus simplex</name>
    <dbReference type="NCBI Taxonomy" id="1478"/>
    <lineage>
        <taxon>Bacteria</taxon>
        <taxon>Bacillati</taxon>
        <taxon>Bacillota</taxon>
        <taxon>Bacilli</taxon>
        <taxon>Bacillales</taxon>
        <taxon>Bacillaceae</taxon>
        <taxon>Peribacillus</taxon>
    </lineage>
</organism>
<evidence type="ECO:0000313" key="2">
    <source>
        <dbReference type="Proteomes" id="UP000309170"/>
    </source>
</evidence>
<comment type="caution">
    <text evidence="1">The sequence shown here is derived from an EMBL/GenBank/DDBJ whole genome shotgun (WGS) entry which is preliminary data.</text>
</comment>
<accession>A0A9X8ZCL5</accession>
<proteinExistence type="predicted"/>
<dbReference type="RefSeq" id="WP_137024702.1">
    <property type="nucleotide sequence ID" value="NZ_SZNT01000637.1"/>
</dbReference>
<reference evidence="1 2" key="1">
    <citation type="journal article" date="2019" name="Environ. Microbiol.">
        <title>An active ?-lactamase is a part of an orchestrated cell wall stress resistance network of Bacillus subtilis and related rhizosphere species.</title>
        <authorList>
            <person name="Bucher T."/>
            <person name="Keren-Paz A."/>
            <person name="Hausser J."/>
            <person name="Olender T."/>
            <person name="Cytryn E."/>
            <person name="Kolodkin-Gal I."/>
        </authorList>
    </citation>
    <scope>NUCLEOTIDE SEQUENCE [LARGE SCALE GENOMIC DNA]</scope>
    <source>
        <strain evidence="1 2">I4</strain>
    </source>
</reference>